<evidence type="ECO:0000313" key="4">
    <source>
        <dbReference type="EnsemblMetazoa" id="CapteP125275"/>
    </source>
</evidence>
<evidence type="ECO:0000259" key="2">
    <source>
        <dbReference type="SMART" id="SM01177"/>
    </source>
</evidence>
<dbReference type="OrthoDB" id="8625101at2759"/>
<evidence type="ECO:0000256" key="1">
    <source>
        <dbReference type="ARBA" id="ARBA00034497"/>
    </source>
</evidence>
<organism evidence="3">
    <name type="scientific">Capitella teleta</name>
    <name type="common">Polychaete worm</name>
    <dbReference type="NCBI Taxonomy" id="283909"/>
    <lineage>
        <taxon>Eukaryota</taxon>
        <taxon>Metazoa</taxon>
        <taxon>Spiralia</taxon>
        <taxon>Lophotrochozoa</taxon>
        <taxon>Annelida</taxon>
        <taxon>Polychaeta</taxon>
        <taxon>Sedentaria</taxon>
        <taxon>Scolecida</taxon>
        <taxon>Capitellidae</taxon>
        <taxon>Capitella</taxon>
    </lineage>
</organism>
<dbReference type="EMBL" id="AMQN01013885">
    <property type="status" value="NOT_ANNOTATED_CDS"/>
    <property type="molecule type" value="Genomic_DNA"/>
</dbReference>
<dbReference type="Pfam" id="PF13889">
    <property type="entry name" value="Chromosome_seg"/>
    <property type="match status" value="1"/>
</dbReference>
<protein>
    <recommendedName>
        <fullName evidence="2">Atos-like conserved domain-containing protein</fullName>
    </recommendedName>
</protein>
<name>R7TC40_CAPTE</name>
<feature type="non-terminal residue" evidence="3">
    <location>
        <position position="1"/>
    </location>
</feature>
<accession>R7TC40</accession>
<dbReference type="EMBL" id="KB310569">
    <property type="protein sequence ID" value="ELT91278.1"/>
    <property type="molecule type" value="Genomic_DNA"/>
</dbReference>
<dbReference type="InterPro" id="IPR051506">
    <property type="entry name" value="ATOS_Transcription_Regulators"/>
</dbReference>
<evidence type="ECO:0000313" key="3">
    <source>
        <dbReference type="EMBL" id="ELT91278.1"/>
    </source>
</evidence>
<dbReference type="PANTHER" id="PTHR13199">
    <property type="entry name" value="GH03947P"/>
    <property type="match status" value="1"/>
</dbReference>
<gene>
    <name evidence="3" type="ORF">CAPTEDRAFT_125275</name>
</gene>
<reference evidence="4" key="3">
    <citation type="submission" date="2015-06" db="UniProtKB">
        <authorList>
            <consortium name="EnsemblMetazoa"/>
        </authorList>
    </citation>
    <scope>IDENTIFICATION</scope>
</reference>
<keyword evidence="5" id="KW-1185">Reference proteome</keyword>
<dbReference type="OMA" id="NDGCTHE"/>
<evidence type="ECO:0000313" key="5">
    <source>
        <dbReference type="Proteomes" id="UP000014760"/>
    </source>
</evidence>
<dbReference type="EnsemblMetazoa" id="CapteT125275">
    <property type="protein sequence ID" value="CapteP125275"/>
    <property type="gene ID" value="CapteG125275"/>
</dbReference>
<dbReference type="InterPro" id="IPR025261">
    <property type="entry name" value="Atos-like_cons_dom"/>
</dbReference>
<dbReference type="AlphaFoldDB" id="R7TC40"/>
<feature type="domain" description="Atos-like conserved" evidence="2">
    <location>
        <begin position="11"/>
        <end position="69"/>
    </location>
</feature>
<reference evidence="5" key="1">
    <citation type="submission" date="2012-12" db="EMBL/GenBank/DDBJ databases">
        <authorList>
            <person name="Hellsten U."/>
            <person name="Grimwood J."/>
            <person name="Chapman J.A."/>
            <person name="Shapiro H."/>
            <person name="Aerts A."/>
            <person name="Otillar R.P."/>
            <person name="Terry A.Y."/>
            <person name="Boore J.L."/>
            <person name="Simakov O."/>
            <person name="Marletaz F."/>
            <person name="Cho S.-J."/>
            <person name="Edsinger-Gonzales E."/>
            <person name="Havlak P."/>
            <person name="Kuo D.-H."/>
            <person name="Larsson T."/>
            <person name="Lv J."/>
            <person name="Arendt D."/>
            <person name="Savage R."/>
            <person name="Osoegawa K."/>
            <person name="de Jong P."/>
            <person name="Lindberg D.R."/>
            <person name="Seaver E.C."/>
            <person name="Weisblat D.A."/>
            <person name="Putnam N.H."/>
            <person name="Grigoriev I.V."/>
            <person name="Rokhsar D.S."/>
        </authorList>
    </citation>
    <scope>NUCLEOTIDE SEQUENCE</scope>
    <source>
        <strain evidence="5">I ESC-2004</strain>
    </source>
</reference>
<reference evidence="3 5" key="2">
    <citation type="journal article" date="2013" name="Nature">
        <title>Insights into bilaterian evolution from three spiralian genomes.</title>
        <authorList>
            <person name="Simakov O."/>
            <person name="Marletaz F."/>
            <person name="Cho S.J."/>
            <person name="Edsinger-Gonzales E."/>
            <person name="Havlak P."/>
            <person name="Hellsten U."/>
            <person name="Kuo D.H."/>
            <person name="Larsson T."/>
            <person name="Lv J."/>
            <person name="Arendt D."/>
            <person name="Savage R."/>
            <person name="Osoegawa K."/>
            <person name="de Jong P."/>
            <person name="Grimwood J."/>
            <person name="Chapman J.A."/>
            <person name="Shapiro H."/>
            <person name="Aerts A."/>
            <person name="Otillar R.P."/>
            <person name="Terry A.Y."/>
            <person name="Boore J.L."/>
            <person name="Grigoriev I.V."/>
            <person name="Lindberg D.R."/>
            <person name="Seaver E.C."/>
            <person name="Weisblat D.A."/>
            <person name="Putnam N.H."/>
            <person name="Rokhsar D.S."/>
        </authorList>
    </citation>
    <scope>NUCLEOTIDE SEQUENCE</scope>
    <source>
        <strain evidence="3 5">I ESC-2004</strain>
    </source>
</reference>
<dbReference type="Proteomes" id="UP000014760">
    <property type="component" value="Unassembled WGS sequence"/>
</dbReference>
<dbReference type="InterPro" id="IPR033473">
    <property type="entry name" value="Atos-like_C"/>
</dbReference>
<dbReference type="Pfam" id="PF13915">
    <property type="entry name" value="DUF4210"/>
    <property type="match status" value="1"/>
</dbReference>
<sequence>SQSAPASTNCLLGNFEESLLNGRIEPSGVVDGFTVDIGASGHFCPKHIALPVTAFFFSLSEDNAPSPYLGHVNLDGVGRRGYHIPKKGTVQVTLFNPNKAVVKMFVVVYDLADMPPNSRTFLRQRTLYMPVKGGPSDNKNAPVFLRYLIHLRFTSNKSGKVYLHTDVRLIFARDKLEFDSRVANYELRAFTEGPVNPQFSPKR</sequence>
<proteinExistence type="inferred from homology"/>
<dbReference type="SMART" id="SM01177">
    <property type="entry name" value="DUF4210"/>
    <property type="match status" value="1"/>
</dbReference>
<comment type="similarity">
    <text evidence="1">Belongs to the ATOS family.</text>
</comment>
<dbReference type="STRING" id="283909.R7TC40"/>
<dbReference type="PANTHER" id="PTHR13199:SF11">
    <property type="entry name" value="PROTEIN ATOSSA"/>
    <property type="match status" value="1"/>
</dbReference>
<dbReference type="HOGENOM" id="CLU_080879_0_0_1"/>